<evidence type="ECO:0000256" key="1">
    <source>
        <dbReference type="SAM" id="Phobius"/>
    </source>
</evidence>
<accession>A0A8B8IL87</accession>
<sequence length="267" mass="30443">MGAIKSYFKQQFQFRKFGLNYESETDFYVSCFQKNISPLPLLCVRGLIFLTCIGIILSSFILTTMYVSAATWPIYMTHWGLVLITLSSGFGFGVSATVYYNGPIDSSFGLPWYIKVYWVLYSISIPIAFFITVFYWIFLANENAEFAATVVLDIFIHAINSVLMLLLFLTARQPTNLLHFYLPFFFAVVYAIFTAIYYVAGGTDPFGNNFIYPVLDWAEPGTAMIMIALSAFLILVLHFFIAMLTICRDAFGRFCRQDNDGFRLSAY</sequence>
<dbReference type="GeneID" id="113401992"/>
<keyword evidence="1" id="KW-1133">Transmembrane helix</keyword>
<name>A0A8B8IL87_VANTA</name>
<feature type="transmembrane region" description="Helical" evidence="1">
    <location>
        <begin position="79"/>
        <end position="100"/>
    </location>
</feature>
<dbReference type="RefSeq" id="XP_026497870.1">
    <property type="nucleotide sequence ID" value="XM_026642085.2"/>
</dbReference>
<dbReference type="AlphaFoldDB" id="A0A8B8IL87"/>
<feature type="transmembrane region" description="Helical" evidence="1">
    <location>
        <begin position="220"/>
        <end position="247"/>
    </location>
</feature>
<evidence type="ECO:0000313" key="2">
    <source>
        <dbReference type="Proteomes" id="UP001652626"/>
    </source>
</evidence>
<keyword evidence="1" id="KW-0472">Membrane</keyword>
<dbReference type="OMA" id="FITVFYW"/>
<organism evidence="2 3">
    <name type="scientific">Vanessa tameamea</name>
    <name type="common">Kamehameha butterfly</name>
    <dbReference type="NCBI Taxonomy" id="334116"/>
    <lineage>
        <taxon>Eukaryota</taxon>
        <taxon>Metazoa</taxon>
        <taxon>Ecdysozoa</taxon>
        <taxon>Arthropoda</taxon>
        <taxon>Hexapoda</taxon>
        <taxon>Insecta</taxon>
        <taxon>Pterygota</taxon>
        <taxon>Neoptera</taxon>
        <taxon>Endopterygota</taxon>
        <taxon>Lepidoptera</taxon>
        <taxon>Glossata</taxon>
        <taxon>Ditrysia</taxon>
        <taxon>Papilionoidea</taxon>
        <taxon>Nymphalidae</taxon>
        <taxon>Nymphalinae</taxon>
        <taxon>Vanessa</taxon>
    </lineage>
</organism>
<keyword evidence="2" id="KW-1185">Reference proteome</keyword>
<reference evidence="2" key="1">
    <citation type="submission" date="2025-05" db="UniProtKB">
        <authorList>
            <consortium name="RefSeq"/>
        </authorList>
    </citation>
    <scope>NUCLEOTIDE SEQUENCE [LARGE SCALE GENOMIC DNA]</scope>
</reference>
<dbReference type="PANTHER" id="PTHR12242">
    <property type="entry name" value="OS02G0130600 PROTEIN-RELATED"/>
    <property type="match status" value="1"/>
</dbReference>
<dbReference type="Pfam" id="PF21534">
    <property type="entry name" value="Rost"/>
    <property type="match status" value="1"/>
</dbReference>
<protein>
    <submittedName>
        <fullName evidence="3">Protein rolling stone-like</fullName>
    </submittedName>
</protein>
<feature type="transmembrane region" description="Helical" evidence="1">
    <location>
        <begin position="144"/>
        <end position="168"/>
    </location>
</feature>
<feature type="transmembrane region" description="Helical" evidence="1">
    <location>
        <begin position="42"/>
        <end position="67"/>
    </location>
</feature>
<evidence type="ECO:0000313" key="3">
    <source>
        <dbReference type="RefSeq" id="XP_026497870.1"/>
    </source>
</evidence>
<dbReference type="OrthoDB" id="419711at2759"/>
<gene>
    <name evidence="3" type="primary">LOC113401992</name>
</gene>
<dbReference type="GO" id="GO:0016020">
    <property type="term" value="C:membrane"/>
    <property type="evidence" value="ECO:0007669"/>
    <property type="project" value="TreeGrafter"/>
</dbReference>
<feature type="transmembrane region" description="Helical" evidence="1">
    <location>
        <begin position="112"/>
        <end position="138"/>
    </location>
</feature>
<feature type="transmembrane region" description="Helical" evidence="1">
    <location>
        <begin position="180"/>
        <end position="200"/>
    </location>
</feature>
<dbReference type="Proteomes" id="UP001652626">
    <property type="component" value="Chromosome 2"/>
</dbReference>
<dbReference type="PANTHER" id="PTHR12242:SF49">
    <property type="entry name" value="HEADBUTT, ISOFORM E"/>
    <property type="match status" value="1"/>
</dbReference>
<proteinExistence type="predicted"/>
<keyword evidence="1" id="KW-0812">Transmembrane</keyword>
<dbReference type="InterPro" id="IPR049352">
    <property type="entry name" value="Rost"/>
</dbReference>
<reference evidence="3" key="2">
    <citation type="submission" date="2025-08" db="UniProtKB">
        <authorList>
            <consortium name="RefSeq"/>
        </authorList>
    </citation>
    <scope>IDENTIFICATION</scope>
    <source>
        <tissue evidence="3">Whole body</tissue>
    </source>
</reference>